<organism evidence="1 2">
    <name type="scientific">Candidatus Nitrososphaera evergladensis SR1</name>
    <dbReference type="NCBI Taxonomy" id="1459636"/>
    <lineage>
        <taxon>Archaea</taxon>
        <taxon>Nitrososphaerota</taxon>
        <taxon>Nitrososphaeria</taxon>
        <taxon>Nitrososphaerales</taxon>
        <taxon>Nitrososphaeraceae</taxon>
        <taxon>Nitrososphaera</taxon>
    </lineage>
</organism>
<accession>A0A075MWB7</accession>
<dbReference type="GeneID" id="41599046"/>
<reference evidence="1 2" key="1">
    <citation type="journal article" date="2014" name="PLoS ONE">
        <title>Genome Sequence of Candidatus Nitrososphaera evergladensis from Group I.1b Enriched from Everglades Soil Reveals Novel Genomic Features of the Ammonia-Oxidizing Archaea.</title>
        <authorList>
            <person name="Zhalnina K.V."/>
            <person name="Dias R."/>
            <person name="Leonard M.T."/>
            <person name="Dorr de Quadros P."/>
            <person name="Camargo F.A."/>
            <person name="Drew J.C."/>
            <person name="Farmerie W.G."/>
            <person name="Daroub S.H."/>
            <person name="Triplett E.W."/>
        </authorList>
    </citation>
    <scope>NUCLEOTIDE SEQUENCE [LARGE SCALE GENOMIC DNA]</scope>
    <source>
        <strain evidence="1 2">SR1</strain>
    </source>
</reference>
<dbReference type="Proteomes" id="UP000028194">
    <property type="component" value="Chromosome"/>
</dbReference>
<proteinExistence type="predicted"/>
<evidence type="ECO:0000313" key="1">
    <source>
        <dbReference type="EMBL" id="AIF85428.1"/>
    </source>
</evidence>
<dbReference type="eggNOG" id="arCOG10335">
    <property type="taxonomic scope" value="Archaea"/>
</dbReference>
<name>A0A075MWB7_9ARCH</name>
<dbReference type="STRING" id="1459636.NTE_03400"/>
<dbReference type="RefSeq" id="WP_148701841.1">
    <property type="nucleotide sequence ID" value="NZ_CP007174.1"/>
</dbReference>
<keyword evidence="2" id="KW-1185">Reference proteome</keyword>
<dbReference type="HOGENOM" id="CLU_775237_0_0_2"/>
<protein>
    <submittedName>
        <fullName evidence="1">Uncharacterized protein</fullName>
    </submittedName>
</protein>
<dbReference type="KEGG" id="nev:NTE_03400"/>
<dbReference type="AlphaFoldDB" id="A0A075MWB7"/>
<evidence type="ECO:0000313" key="2">
    <source>
        <dbReference type="Proteomes" id="UP000028194"/>
    </source>
</evidence>
<sequence>MAFKVERKPLDSARDTLDIANNLNKPGLKIELPQDKWLKKIWIILKGQVDTSGASTLNEDNPMSLIKNVRLVVNGKAVRTVDFPMLYYLNIFDYHGVVPTRFKTPTTALTNQLFKAVACIDFATNPQAPNGDFSAIDAMLPAQDLSSLSLEVDTGAASDLGTNLTFDNASLYTVLEQVSMDKATEENLYGKNREKLWFILQSMAEKKIDGAYTNYQFSQDLPVGNVLRRSLIKAVDNGIRSDSIVSGFRTRVPVAFMEDVWNWESAQEDDRVGLRLGKLTGTNEIETSSGTAIIPSIRGLVLNDYADLGFINATSLKKGSVVWEANTGSPTGTSKVVMLHEELASAQAALNALSTGR</sequence>
<dbReference type="EMBL" id="CP007174">
    <property type="protein sequence ID" value="AIF85428.1"/>
    <property type="molecule type" value="Genomic_DNA"/>
</dbReference>
<gene>
    <name evidence="1" type="ORF">NTE_03400</name>
</gene>